<keyword evidence="2" id="KW-1133">Transmembrane helix</keyword>
<proteinExistence type="predicted"/>
<evidence type="ECO:0000313" key="4">
    <source>
        <dbReference type="Proteomes" id="UP000554004"/>
    </source>
</evidence>
<gene>
    <name evidence="3" type="ORF">GX618_02765</name>
</gene>
<evidence type="ECO:0000256" key="2">
    <source>
        <dbReference type="SAM" id="Phobius"/>
    </source>
</evidence>
<feature type="transmembrane region" description="Helical" evidence="2">
    <location>
        <begin position="20"/>
        <end position="43"/>
    </location>
</feature>
<dbReference type="InterPro" id="IPR023365">
    <property type="entry name" value="Sortase_dom-sf"/>
</dbReference>
<comment type="caution">
    <text evidence="3">The sequence shown here is derived from an EMBL/GenBank/DDBJ whole genome shotgun (WGS) entry which is preliminary data.</text>
</comment>
<evidence type="ECO:0000313" key="3">
    <source>
        <dbReference type="EMBL" id="NLE31171.1"/>
    </source>
</evidence>
<dbReference type="Pfam" id="PF04203">
    <property type="entry name" value="Sortase"/>
    <property type="match status" value="1"/>
</dbReference>
<dbReference type="Gene3D" id="2.40.260.10">
    <property type="entry name" value="Sortase"/>
    <property type="match status" value="1"/>
</dbReference>
<keyword evidence="1" id="KW-0378">Hydrolase</keyword>
<protein>
    <submittedName>
        <fullName evidence="3">Sortase</fullName>
    </submittedName>
</protein>
<dbReference type="EMBL" id="JAAZAL010000104">
    <property type="protein sequence ID" value="NLE31171.1"/>
    <property type="molecule type" value="Genomic_DNA"/>
</dbReference>
<dbReference type="Proteomes" id="UP000554004">
    <property type="component" value="Unassembled WGS sequence"/>
</dbReference>
<keyword evidence="2" id="KW-0812">Transmembrane</keyword>
<accession>A0A847ETP6</accession>
<dbReference type="InterPro" id="IPR005754">
    <property type="entry name" value="Sortase"/>
</dbReference>
<dbReference type="GO" id="GO:0016787">
    <property type="term" value="F:hydrolase activity"/>
    <property type="evidence" value="ECO:0007669"/>
    <property type="project" value="UniProtKB-KW"/>
</dbReference>
<dbReference type="SUPFAM" id="SSF63817">
    <property type="entry name" value="Sortase"/>
    <property type="match status" value="1"/>
</dbReference>
<reference evidence="3 4" key="1">
    <citation type="journal article" date="2020" name="Biotechnol. Biofuels">
        <title>New insights from the biogas microbiome by comprehensive genome-resolved metagenomics of nearly 1600 species originating from multiple anaerobic digesters.</title>
        <authorList>
            <person name="Campanaro S."/>
            <person name="Treu L."/>
            <person name="Rodriguez-R L.M."/>
            <person name="Kovalovszki A."/>
            <person name="Ziels R.M."/>
            <person name="Maus I."/>
            <person name="Zhu X."/>
            <person name="Kougias P.G."/>
            <person name="Basile A."/>
            <person name="Luo G."/>
            <person name="Schluter A."/>
            <person name="Konstantinidis K.T."/>
            <person name="Angelidaki I."/>
        </authorList>
    </citation>
    <scope>NUCLEOTIDE SEQUENCE [LARGE SCALE GENOMIC DNA]</scope>
    <source>
        <strain evidence="3">AS06rmzACSIP_421</strain>
    </source>
</reference>
<name>A0A847ETP6_9BACT</name>
<evidence type="ECO:0000256" key="1">
    <source>
        <dbReference type="ARBA" id="ARBA00022801"/>
    </source>
</evidence>
<organism evidence="3 4">
    <name type="scientific">Candidatus Dojkabacteria bacterium</name>
    <dbReference type="NCBI Taxonomy" id="2099670"/>
    <lineage>
        <taxon>Bacteria</taxon>
        <taxon>Candidatus Dojkabacteria</taxon>
    </lineage>
</organism>
<dbReference type="AlphaFoldDB" id="A0A847ETP6"/>
<keyword evidence="2" id="KW-0472">Membrane</keyword>
<sequence length="219" mass="25566">MYKYMKRVGNINKLLKVYQIIGFTFILITLVLIAIPTAPYVWYRLNPEAVSIDEEKIVKEIVQKKEDIEEKEQTPESNIPPFDPNLPEGYFVLIPNIGVSSPITASKEYKKALYKGTWIVSDFGTPELDTLPIILAAHRFGYSSWTTETRNLISFYNLPKTENGNRVSIYWNQREYVYEIYDGNTGTYITDYSADLILYTCKYYNSPERIFRYANRVEE</sequence>